<dbReference type="InterPro" id="IPR043154">
    <property type="entry name" value="Sec-1-like_dom1"/>
</dbReference>
<dbReference type="OrthoDB" id="10266265at2759"/>
<dbReference type="GeneID" id="14882508"/>
<dbReference type="Gene3D" id="3.90.830.10">
    <property type="entry name" value="Syntaxin Binding Protein 1, Chain A, domain 2"/>
    <property type="match status" value="1"/>
</dbReference>
<name>A0A0A1TU37_ENTIV</name>
<dbReference type="Gene3D" id="3.40.50.2060">
    <property type="match status" value="1"/>
</dbReference>
<dbReference type="PANTHER" id="PTHR11679">
    <property type="entry name" value="VESICLE PROTEIN SORTING-ASSOCIATED"/>
    <property type="match status" value="1"/>
</dbReference>
<dbReference type="RefSeq" id="XP_004182788.1">
    <property type="nucleotide sequence ID" value="XM_004182740.1"/>
</dbReference>
<dbReference type="PIRSF" id="PIRSF005715">
    <property type="entry name" value="VPS45_Sec1"/>
    <property type="match status" value="1"/>
</dbReference>
<dbReference type="Gene3D" id="3.40.50.1910">
    <property type="match status" value="1"/>
</dbReference>
<proteinExistence type="inferred from homology"/>
<dbReference type="VEuPathDB" id="AmoebaDB:EIN_375370"/>
<evidence type="ECO:0000313" key="2">
    <source>
        <dbReference type="EMBL" id="ELP83442.1"/>
    </source>
</evidence>
<comment type="similarity">
    <text evidence="1">Belongs to the STXBP/unc-18/SEC1 family.</text>
</comment>
<sequence>MDYDILKTQQEYLNHALTFFSGLKALVVDSVTTSIVSHLFSMMDVAQKEIYIITNIADKTREPLYYATAMCVLHPSKFIIDRLVEELKVPKYKQYYIFFTSPINDGIVETLAEADVHEIVQTVQELYMDVCAVTPSVYSLNTSPTLSDQLLVDRAVDALISTLISYKEFPIIRYQQHTSNLPYNISLKIHQKIQESLKTQDGLFPMENTSTTLLILHRSFDCATPLLIQWTYQAMINEFLGINNNLIDLPSGKVEFSYHNDPFYQEVHQMMFADVSETIQARVNAFVQSKDDKLNFSTMEDMQRAIDSIPELTKERENLTKHSNVLSTAVKVYNSKKALQLSAFEQELVVNNTLSTSLAELNKIVNDMQIPYEDRLKEAVLFSYRFPAKAEDVRSMLQLQKFKPEDMALVKTVITYGEKNPLPVFSEEKGLKSFVKKIVKGSAGIESVYTQHKPLIEKIAMGMLYNDEKMKKIFPSFGDIHKITQNLIIFIVGGVCLEESVCMSQIKKTYKDQGMVPPRILIGGTEVLNSQKFIAMLRQKK</sequence>
<dbReference type="Gene3D" id="1.25.40.60">
    <property type="match status" value="1"/>
</dbReference>
<dbReference type="InterPro" id="IPR001619">
    <property type="entry name" value="Sec1-like"/>
</dbReference>
<organism evidence="2 3">
    <name type="scientific">Entamoeba invadens IP1</name>
    <dbReference type="NCBI Taxonomy" id="370355"/>
    <lineage>
        <taxon>Eukaryota</taxon>
        <taxon>Amoebozoa</taxon>
        <taxon>Evosea</taxon>
        <taxon>Archamoebae</taxon>
        <taxon>Mastigamoebida</taxon>
        <taxon>Entamoebidae</taxon>
        <taxon>Entamoeba</taxon>
    </lineage>
</organism>
<dbReference type="Pfam" id="PF00995">
    <property type="entry name" value="Sec1"/>
    <property type="match status" value="1"/>
</dbReference>
<dbReference type="InterPro" id="IPR036045">
    <property type="entry name" value="Sec1-like_sf"/>
</dbReference>
<dbReference type="EMBL" id="KB207268">
    <property type="protein sequence ID" value="ELP83442.1"/>
    <property type="molecule type" value="Genomic_DNA"/>
</dbReference>
<dbReference type="SUPFAM" id="SSF56815">
    <property type="entry name" value="Sec1/munc18-like (SM) proteins"/>
    <property type="match status" value="1"/>
</dbReference>
<evidence type="ECO:0000256" key="1">
    <source>
        <dbReference type="ARBA" id="ARBA00009884"/>
    </source>
</evidence>
<dbReference type="KEGG" id="eiv:EIN_375370"/>
<dbReference type="AlphaFoldDB" id="A0A0A1TU37"/>
<evidence type="ECO:0000313" key="3">
    <source>
        <dbReference type="Proteomes" id="UP000014680"/>
    </source>
</evidence>
<dbReference type="OMA" id="XGRSTES"/>
<dbReference type="InterPro" id="IPR027482">
    <property type="entry name" value="Sec1-like_dom2"/>
</dbReference>
<dbReference type="GO" id="GO:0016192">
    <property type="term" value="P:vesicle-mediated transport"/>
    <property type="evidence" value="ECO:0007669"/>
    <property type="project" value="InterPro"/>
</dbReference>
<keyword evidence="3" id="KW-1185">Reference proteome</keyword>
<protein>
    <submittedName>
        <fullName evidence="2">Vacuolar protein sorting-associated protein, putative</fullName>
    </submittedName>
</protein>
<gene>
    <name evidence="2" type="ORF">EIN_375370</name>
</gene>
<dbReference type="Proteomes" id="UP000014680">
    <property type="component" value="Unassembled WGS sequence"/>
</dbReference>
<reference evidence="2 3" key="1">
    <citation type="submission" date="2012-10" db="EMBL/GenBank/DDBJ databases">
        <authorList>
            <person name="Zafar N."/>
            <person name="Inman J."/>
            <person name="Hall N."/>
            <person name="Lorenzi H."/>
            <person name="Caler E."/>
        </authorList>
    </citation>
    <scope>NUCLEOTIDE SEQUENCE [LARGE SCALE GENOMIC DNA]</scope>
    <source>
        <strain evidence="2 3">IP1</strain>
    </source>
</reference>
<accession>A0A0A1TU37</accession>
<dbReference type="InterPro" id="IPR043127">
    <property type="entry name" value="Sec-1-like_dom3a"/>
</dbReference>